<dbReference type="RefSeq" id="WP_110073602.1">
    <property type="nucleotide sequence ID" value="NZ_CM009896.1"/>
</dbReference>
<evidence type="ECO:0000256" key="1">
    <source>
        <dbReference type="SAM" id="Phobius"/>
    </source>
</evidence>
<dbReference type="InterPro" id="IPR029787">
    <property type="entry name" value="Nucleotide_cyclase"/>
</dbReference>
<dbReference type="CDD" id="cd01949">
    <property type="entry name" value="GGDEF"/>
    <property type="match status" value="1"/>
</dbReference>
<evidence type="ECO:0000313" key="4">
    <source>
        <dbReference type="Proteomes" id="UP000245488"/>
    </source>
</evidence>
<feature type="transmembrane region" description="Helical" evidence="1">
    <location>
        <begin position="321"/>
        <end position="340"/>
    </location>
</feature>
<dbReference type="InterPro" id="IPR052155">
    <property type="entry name" value="Biofilm_reg_signaling"/>
</dbReference>
<reference evidence="3 4" key="1">
    <citation type="submission" date="2017-09" db="EMBL/GenBank/DDBJ databases">
        <title>High-quality draft genome sequence of Butyrivibrio fibrisolvens INBov1, isolated from cow rumen.</title>
        <authorList>
            <person name="Rodriguez Hernaez J."/>
            <person name="Rivarola M."/>
            <person name="Paniego N."/>
            <person name="Cravero S."/>
            <person name="Ceron Cucchi M."/>
            <person name="Martinez M.C."/>
        </authorList>
    </citation>
    <scope>NUCLEOTIDE SEQUENCE [LARGE SCALE GENOMIC DNA]</scope>
    <source>
        <strain evidence="3 4">INBov1</strain>
    </source>
</reference>
<dbReference type="Proteomes" id="UP000245488">
    <property type="component" value="Chromosome"/>
</dbReference>
<evidence type="ECO:0000313" key="3">
    <source>
        <dbReference type="EMBL" id="PWT28420.1"/>
    </source>
</evidence>
<sequence length="630" mass="72331">MKIKFSGERYRYYILGFLALGFFITTAIFSYNTKDTNELFFSIEDGVYIDFNEGWIDEDGNTVNIADLTYHGHKDRESYLFYRTIPEGLTGEESLSFEVKHMGFCIYFDDREYDGYDYGETPDSLDFVTDDLDARYVTTDFEKMIMQHYTDYYKLYGVDYIAYMADGLGSGLGSRGAGTYLRTMQLYTSDVGDTIYLELFPVYSNSKISNMAIEPASAYIRSRIMAALPRFIVCIVIILIGVAIIIVTRLISDQRSGRIYESLAALIILVGLWSMIETHLLDYVLGTSEYLHTISYFLLMSMAYPIAVFSDMVTLKPHKRIAGIVFWATVILIDYCTFTNYTEIFDFHETVYLSDLLIMATGFFVIIRIIMDQKFRKDNDLHVNTNWIDLSLAFITFMGLIDLLRYINILHIKKIFDSGFFTRIGVLVFTIGMFINLFIDTMNRNRQADKAGAYMEMAFTDALTGIPNRGAFLLKESEISDRMREVSKRKKDVNFQIVYVALDLNGLKIVNDTLGHATGDDYIVAASGILMQAFSDYGYVYRVGGDEFASFIVCDNAVDRYLECIDKMREMIRDYNEKSGKDMQMHIAYGYSVWTPGDHRDIGKVEKDGDEAMYEKKRQMKKVAAAKKKS</sequence>
<feature type="transmembrane region" description="Helical" evidence="1">
    <location>
        <begin position="352"/>
        <end position="370"/>
    </location>
</feature>
<dbReference type="Pfam" id="PF00990">
    <property type="entry name" value="GGDEF"/>
    <property type="match status" value="1"/>
</dbReference>
<feature type="transmembrane region" description="Helical" evidence="1">
    <location>
        <begin position="259"/>
        <end position="276"/>
    </location>
</feature>
<protein>
    <recommendedName>
        <fullName evidence="2">GGDEF domain-containing protein</fullName>
    </recommendedName>
</protein>
<dbReference type="PANTHER" id="PTHR44757:SF2">
    <property type="entry name" value="BIOFILM ARCHITECTURE MAINTENANCE PROTEIN MBAA"/>
    <property type="match status" value="1"/>
</dbReference>
<dbReference type="SUPFAM" id="SSF55073">
    <property type="entry name" value="Nucleotide cyclase"/>
    <property type="match status" value="1"/>
</dbReference>
<keyword evidence="4" id="KW-1185">Reference proteome</keyword>
<accession>A0A317G763</accession>
<comment type="caution">
    <text evidence="3">The sequence shown here is derived from an EMBL/GenBank/DDBJ whole genome shotgun (WGS) entry which is preliminary data.</text>
</comment>
<dbReference type="InterPro" id="IPR000160">
    <property type="entry name" value="GGDEF_dom"/>
</dbReference>
<feature type="transmembrane region" description="Helical" evidence="1">
    <location>
        <begin position="390"/>
        <end position="408"/>
    </location>
</feature>
<dbReference type="AlphaFoldDB" id="A0A317G763"/>
<proteinExistence type="predicted"/>
<dbReference type="EMBL" id="NXNG01000001">
    <property type="protein sequence ID" value="PWT28420.1"/>
    <property type="molecule type" value="Genomic_DNA"/>
</dbReference>
<keyword evidence="1" id="KW-0812">Transmembrane</keyword>
<gene>
    <name evidence="3" type="ORF">CPT75_15490</name>
</gene>
<feature type="transmembrane region" description="Helical" evidence="1">
    <location>
        <begin position="296"/>
        <end position="314"/>
    </location>
</feature>
<feature type="transmembrane region" description="Helical" evidence="1">
    <location>
        <begin position="12"/>
        <end position="31"/>
    </location>
</feature>
<dbReference type="InterPro" id="IPR043128">
    <property type="entry name" value="Rev_trsase/Diguanyl_cyclase"/>
</dbReference>
<organism evidence="3 4">
    <name type="scientific">Butyrivibrio fibrisolvens</name>
    <dbReference type="NCBI Taxonomy" id="831"/>
    <lineage>
        <taxon>Bacteria</taxon>
        <taxon>Bacillati</taxon>
        <taxon>Bacillota</taxon>
        <taxon>Clostridia</taxon>
        <taxon>Lachnospirales</taxon>
        <taxon>Lachnospiraceae</taxon>
        <taxon>Butyrivibrio</taxon>
    </lineage>
</organism>
<dbReference type="PANTHER" id="PTHR44757">
    <property type="entry name" value="DIGUANYLATE CYCLASE DGCP"/>
    <property type="match status" value="1"/>
</dbReference>
<feature type="transmembrane region" description="Helical" evidence="1">
    <location>
        <begin position="420"/>
        <end position="439"/>
    </location>
</feature>
<name>A0A317G763_BUTFI</name>
<dbReference type="SMART" id="SM00267">
    <property type="entry name" value="GGDEF"/>
    <property type="match status" value="1"/>
</dbReference>
<keyword evidence="1" id="KW-0472">Membrane</keyword>
<dbReference type="PROSITE" id="PS50887">
    <property type="entry name" value="GGDEF"/>
    <property type="match status" value="1"/>
</dbReference>
<feature type="transmembrane region" description="Helical" evidence="1">
    <location>
        <begin position="227"/>
        <end position="247"/>
    </location>
</feature>
<dbReference type="NCBIfam" id="TIGR00254">
    <property type="entry name" value="GGDEF"/>
    <property type="match status" value="1"/>
</dbReference>
<evidence type="ECO:0000259" key="2">
    <source>
        <dbReference type="PROSITE" id="PS50887"/>
    </source>
</evidence>
<feature type="domain" description="GGDEF" evidence="2">
    <location>
        <begin position="495"/>
        <end position="629"/>
    </location>
</feature>
<dbReference type="Gene3D" id="3.30.70.270">
    <property type="match status" value="1"/>
</dbReference>
<keyword evidence="1" id="KW-1133">Transmembrane helix</keyword>